<sequence>MKKNALDNAIRLGQLIRLLTPLGKSSKTFDKRLAKLRSGVDEQVVLAALAVETEQGDRAAGNIEALYQALRGSMVRYLDVKALLKGAPNSWTEGCWPMAGRRVNVQKVLLADAEAVQLESGRGTGIAQPARAGVLHAYTSAVKNSSWMATLMRLDIDLATVNSENANLMKAHSSHQGREGLQATLLKLCPTYAGTVATARRGRSKKPMVKAEGLYMTQVAFNPETLLAQPDIAALANTSFLSAETQPSLAQLLNKAATSVVVGAEETAEAVAQRIVDELVTGLVARKKAIDAEKEALRKKADEAAKASAVDALKQLNPKLLKVLKNNPDLLQSL</sequence>
<proteinExistence type="predicted"/>
<dbReference type="RefSeq" id="WP_059954217.1">
    <property type="nucleotide sequence ID" value="NZ_LPBJ01000047.1"/>
</dbReference>
<protein>
    <submittedName>
        <fullName evidence="1">Uncharacterized protein</fullName>
    </submittedName>
</protein>
<evidence type="ECO:0000313" key="1">
    <source>
        <dbReference type="EMBL" id="KVP98120.1"/>
    </source>
</evidence>
<dbReference type="EMBL" id="LPBJ01000047">
    <property type="protein sequence ID" value="KVP98120.1"/>
    <property type="molecule type" value="Genomic_DNA"/>
</dbReference>
<evidence type="ECO:0000313" key="2">
    <source>
        <dbReference type="Proteomes" id="UP000056453"/>
    </source>
</evidence>
<keyword evidence="2" id="KW-1185">Reference proteome</keyword>
<organism evidence="1 2">
    <name type="scientific">Burkholderia ubonensis</name>
    <dbReference type="NCBI Taxonomy" id="101571"/>
    <lineage>
        <taxon>Bacteria</taxon>
        <taxon>Pseudomonadati</taxon>
        <taxon>Pseudomonadota</taxon>
        <taxon>Betaproteobacteria</taxon>
        <taxon>Burkholderiales</taxon>
        <taxon>Burkholderiaceae</taxon>
        <taxon>Burkholderia</taxon>
        <taxon>Burkholderia cepacia complex</taxon>
    </lineage>
</organism>
<dbReference type="AlphaFoldDB" id="A0AAW3MX22"/>
<accession>A0AAW3MX22</accession>
<comment type="caution">
    <text evidence="1">The sequence shown here is derived from an EMBL/GenBank/DDBJ whole genome shotgun (WGS) entry which is preliminary data.</text>
</comment>
<dbReference type="Proteomes" id="UP000056453">
    <property type="component" value="Unassembled WGS sequence"/>
</dbReference>
<gene>
    <name evidence="1" type="ORF">WJ96_05990</name>
</gene>
<reference evidence="1 2" key="1">
    <citation type="submission" date="2015-11" db="EMBL/GenBank/DDBJ databases">
        <title>Expanding the genomic diversity of Burkholderia species for the development of highly accurate diagnostics.</title>
        <authorList>
            <person name="Sahl J."/>
            <person name="Keim P."/>
            <person name="Wagner D."/>
        </authorList>
    </citation>
    <scope>NUCLEOTIDE SEQUENCE [LARGE SCALE GENOMIC DNA]</scope>
    <source>
        <strain evidence="1 2">MSMB1808WGS</strain>
    </source>
</reference>
<name>A0AAW3MX22_9BURK</name>